<dbReference type="PANTHER" id="PTHR31267:SF7">
    <property type="entry name" value="DENTIN SIALOPHOSPHOPROTEIN-LIKE PROTEIN"/>
    <property type="match status" value="1"/>
</dbReference>
<evidence type="ECO:0000256" key="1">
    <source>
        <dbReference type="SAM" id="Coils"/>
    </source>
</evidence>
<keyword evidence="1" id="KW-0175">Coiled coil</keyword>
<feature type="region of interest" description="Disordered" evidence="2">
    <location>
        <begin position="936"/>
        <end position="967"/>
    </location>
</feature>
<feature type="coiled-coil region" evidence="1">
    <location>
        <begin position="1697"/>
        <end position="1724"/>
    </location>
</feature>
<feature type="compositionally biased region" description="Polar residues" evidence="2">
    <location>
        <begin position="1009"/>
        <end position="1024"/>
    </location>
</feature>
<sequence length="1790" mass="194985">MPGNEVGDRVHNFFGQENLSQGQYHSPVGDGNWSGLSSNLWAGGQRGAGAPFISNLKNFNSHQLDSEQGHASSPHLRHGLNLTQANLRPESGRNQPQNQQTAGNGYMQGHQVFHARQNEANMLGVDTESDWHNMSNLPRGVSVLESQGSGLDLYKKNLTRTDAAESPVNFDFFGNQQQMSGRHPGMMHSLARQQSGISDMQLLQQQAMISQIQELQRQQHIQLEARQQTPSISKQTVGNHSASLINGIPINEASNFMWQPEVMANNANWLQRGASPVMQGSSNGLMVSPEQGQALRLMGIPNPGDQSLYGLPISSSRVTPNLYSHVQVDKSPMSQVAVPHQYSHVQGDRSALPNISASGASFSAHQYAAFSDQTDTNDGTSASRQDIQEKSAFGSPPQGLNMENLQQVNSEQRNVPMQDFHVRQELAGSSETSQDKMVVQVPPSQNVATLDPTEEKILFGSDDNLWDAFGKNTGFNNILDGADSFNGFPSIQSGSWSALMQSAVAETSTSDMGVQEEWSGLSFRNTERLPGSERSSTIDNSKQVPVWAENLQSSSNVNSRSFLQPEDVNRPNTNANFSGVPGFHQPGDTSHEQHDRLQTDSSQRSVPQFLERGKWLDCSPQQKGHGEGSHIYGNAANSPGLEINERSISGSWNHQQTMSSCNSSAELFNRPNGWNLVKSGLPDSNASLKNHDSESSLQTHREKTSQEEMGQVPGMWMSDGTNVSVGLERMKSAGSLQGCGEDSGISGIVAVPNSGATWVNRQSNQLQPNNLDVWRDADSSASYRGNEGPGKYRHHMEKNALVLESPNNEKGDGETHEIDNSNRKDMSSDGIGSTPYHRANNTRENVYFDGNDSRSPKLPAQVNQRPPVTRKFQYHPMGDVGVDVPIHQQTFGGMKGQEQSYAGQSKFGHSDGDHTEIEKVNIPAFQGDLRSLDDASKSKLSGQMPKTLTSFDRSVGNYAPNKTSSPSQNILELLHKVDQSREHGIATNTRSSNRHLSSRVPEAEASDGSVAQTLRNQSSLSQGFGLQLAPPTQRHPMASSHGSSEAGDKGHMWLATSQALPSRESLHGELRNNISGSSGQVVDKSSQLNVLGNVPQSFTSSFPFSRIHTQNQNLANISGQLPSAQRASVTLTDRTASMNQINEYHERAQTSEPELPSAPEICQLSGADQIHPGDHASQIVALEAGIASQPTFNCGASQHGAPSKVLHNVWTNVSSKQHASKIPSRLQPNNDCEMSTMPKKAGDEDSEKDGNDLSYIGPSSVYSNSSGGKEQLLKESSGQQMLLESADSAEDAVSALHGKEPVVKFMLDASHSGPAATSRDIEQFGRSLRPNNSLNQNFSLSHQVQSTKGTEIDSSNRDVKRFKGSDNVLDTQQATSNHGHLSYGYNAMVKDLSGNHPSAPSDPTMLSFSPKPGNGRDNNAVSQEGLGYAQSNAINVSSGNTVSSVRSEHSSISPQMAPSWFEQYGTFRNGKLSPMYDVRKMIPPKTMDQPLIVQNQSDSLQVRSSIEQVNGLGGAGQFGNDQQSPIPASVASEHVASQIMPSAVESDISRQKKRKSDTSDLVPWHKELAQGSERLRSISAAELDWARATNRLIEKVDDDADVIEDVPPIVKSKRRLVLTTQLVQQLFSPPPAAVLSADIKLHHESVVYSVARLALRDSCSLVSWSGCDKPMDIGSRNILPEKHKSPEKIDQYMLKVMEDLFGRAKKLENEILRLDSRASVLDLRVECQDLERFSVINRFAKFHGRGQNEGGETSSSSDATANAQKSCPQKYVTALPMPRNLPDRVQCLSL</sequence>
<dbReference type="EMBL" id="JAWXYG010000023">
    <property type="protein sequence ID" value="KAK4252501.1"/>
    <property type="molecule type" value="Genomic_DNA"/>
</dbReference>
<feature type="region of interest" description="Disordered" evidence="2">
    <location>
        <begin position="1216"/>
        <end position="1278"/>
    </location>
</feature>
<feature type="region of interest" description="Disordered" evidence="2">
    <location>
        <begin position="678"/>
        <end position="717"/>
    </location>
</feature>
<name>A0AAE1IKQ0_9FABA</name>
<feature type="compositionally biased region" description="Basic and acidic residues" evidence="2">
    <location>
        <begin position="1240"/>
        <end position="1251"/>
    </location>
</feature>
<feature type="compositionally biased region" description="Basic and acidic residues" evidence="2">
    <location>
        <begin position="807"/>
        <end position="827"/>
    </location>
</feature>
<accession>A0AAE1IKQ0</accession>
<feature type="region of interest" description="Disordered" evidence="2">
    <location>
        <begin position="621"/>
        <end position="644"/>
    </location>
</feature>
<feature type="compositionally biased region" description="Basic and acidic residues" evidence="2">
    <location>
        <begin position="589"/>
        <end position="598"/>
    </location>
</feature>
<feature type="region of interest" description="Disordered" evidence="2">
    <location>
        <begin position="569"/>
        <end position="602"/>
    </location>
</feature>
<gene>
    <name evidence="3" type="ORF">QN277_014494</name>
</gene>
<protein>
    <submittedName>
        <fullName evidence="3">Uncharacterized protein</fullName>
    </submittedName>
</protein>
<feature type="region of interest" description="Disordered" evidence="2">
    <location>
        <begin position="983"/>
        <end position="1049"/>
    </location>
</feature>
<feature type="region of interest" description="Disordered" evidence="2">
    <location>
        <begin position="805"/>
        <end position="839"/>
    </location>
</feature>
<dbReference type="Proteomes" id="UP001293593">
    <property type="component" value="Unassembled WGS sequence"/>
</dbReference>
<reference evidence="3" key="1">
    <citation type="submission" date="2023-10" db="EMBL/GenBank/DDBJ databases">
        <title>Chromosome-level genome of the transformable northern wattle, Acacia crassicarpa.</title>
        <authorList>
            <person name="Massaro I."/>
            <person name="Sinha N.R."/>
            <person name="Poethig S."/>
            <person name="Leichty A.R."/>
        </authorList>
    </citation>
    <scope>NUCLEOTIDE SEQUENCE</scope>
    <source>
        <strain evidence="3">Acra3RX</strain>
        <tissue evidence="3">Leaf</tissue>
    </source>
</reference>
<feature type="compositionally biased region" description="Polar residues" evidence="2">
    <location>
        <begin position="1260"/>
        <end position="1278"/>
    </location>
</feature>
<evidence type="ECO:0000313" key="3">
    <source>
        <dbReference type="EMBL" id="KAK4252501.1"/>
    </source>
</evidence>
<proteinExistence type="predicted"/>
<evidence type="ECO:0000313" key="4">
    <source>
        <dbReference type="Proteomes" id="UP001293593"/>
    </source>
</evidence>
<keyword evidence="4" id="KW-1185">Reference proteome</keyword>
<feature type="compositionally biased region" description="Basic and acidic residues" evidence="2">
    <location>
        <begin position="689"/>
        <end position="706"/>
    </location>
</feature>
<dbReference type="PANTHER" id="PTHR31267">
    <property type="entry name" value="DENTIN SIALOPHOSPHOPROTEIN-LIKE PROTEIN"/>
    <property type="match status" value="1"/>
</dbReference>
<organism evidence="3 4">
    <name type="scientific">Acacia crassicarpa</name>
    <name type="common">northern wattle</name>
    <dbReference type="NCBI Taxonomy" id="499986"/>
    <lineage>
        <taxon>Eukaryota</taxon>
        <taxon>Viridiplantae</taxon>
        <taxon>Streptophyta</taxon>
        <taxon>Embryophyta</taxon>
        <taxon>Tracheophyta</taxon>
        <taxon>Spermatophyta</taxon>
        <taxon>Magnoliopsida</taxon>
        <taxon>eudicotyledons</taxon>
        <taxon>Gunneridae</taxon>
        <taxon>Pentapetalae</taxon>
        <taxon>rosids</taxon>
        <taxon>fabids</taxon>
        <taxon>Fabales</taxon>
        <taxon>Fabaceae</taxon>
        <taxon>Caesalpinioideae</taxon>
        <taxon>mimosoid clade</taxon>
        <taxon>Acacieae</taxon>
        <taxon>Acacia</taxon>
    </lineage>
</organism>
<comment type="caution">
    <text evidence="3">The sequence shown here is derived from an EMBL/GenBank/DDBJ whole genome shotgun (WGS) entry which is preliminary data.</text>
</comment>
<evidence type="ECO:0000256" key="2">
    <source>
        <dbReference type="SAM" id="MobiDB-lite"/>
    </source>
</evidence>
<feature type="compositionally biased region" description="Polar residues" evidence="2">
    <location>
        <begin position="938"/>
        <end position="952"/>
    </location>
</feature>